<proteinExistence type="predicted"/>
<dbReference type="AlphaFoldDB" id="A0A914R7I5"/>
<organism evidence="1 2">
    <name type="scientific">Panagrolaimus davidi</name>
    <dbReference type="NCBI Taxonomy" id="227884"/>
    <lineage>
        <taxon>Eukaryota</taxon>
        <taxon>Metazoa</taxon>
        <taxon>Ecdysozoa</taxon>
        <taxon>Nematoda</taxon>
        <taxon>Chromadorea</taxon>
        <taxon>Rhabditida</taxon>
        <taxon>Tylenchina</taxon>
        <taxon>Panagrolaimomorpha</taxon>
        <taxon>Panagrolaimoidea</taxon>
        <taxon>Panagrolaimidae</taxon>
        <taxon>Panagrolaimus</taxon>
    </lineage>
</organism>
<name>A0A914R7I5_9BILA</name>
<protein>
    <submittedName>
        <fullName evidence="2">Uncharacterized protein</fullName>
    </submittedName>
</protein>
<dbReference type="Proteomes" id="UP000887578">
    <property type="component" value="Unplaced"/>
</dbReference>
<accession>A0A914R7I5</accession>
<dbReference type="WBParaSite" id="PDA_v2.g7538.t1">
    <property type="protein sequence ID" value="PDA_v2.g7538.t1"/>
    <property type="gene ID" value="PDA_v2.g7538"/>
</dbReference>
<keyword evidence="1" id="KW-1185">Reference proteome</keyword>
<evidence type="ECO:0000313" key="2">
    <source>
        <dbReference type="WBParaSite" id="PDA_v2.g7538.t1"/>
    </source>
</evidence>
<evidence type="ECO:0000313" key="1">
    <source>
        <dbReference type="Proteomes" id="UP000887578"/>
    </source>
</evidence>
<reference evidence="2" key="1">
    <citation type="submission" date="2022-11" db="UniProtKB">
        <authorList>
            <consortium name="WormBaseParasite"/>
        </authorList>
    </citation>
    <scope>IDENTIFICATION</scope>
</reference>
<sequence>MKVIIGATLNSTCKILSSDSSDTSNMCFHLLAIHDGFQYWRVPDVPDDMFDSKNFLIKNGVKIWGNPSDATSELHPPQFLQPSIIEGKYLCNEFIKHPEYLETYVHDSGTDKYEEDEIFVRHPFFQIKKER</sequence>